<evidence type="ECO:0000313" key="3">
    <source>
        <dbReference type="Proteomes" id="UP000717364"/>
    </source>
</evidence>
<proteinExistence type="predicted"/>
<dbReference type="Gene3D" id="3.10.450.50">
    <property type="match status" value="1"/>
</dbReference>
<dbReference type="Pfam" id="PF12680">
    <property type="entry name" value="SnoaL_2"/>
    <property type="match status" value="1"/>
</dbReference>
<dbReference type="RefSeq" id="WP_215610041.1">
    <property type="nucleotide sequence ID" value="NZ_JADOES010000036.1"/>
</dbReference>
<dbReference type="AlphaFoldDB" id="A0A947GJG2"/>
<sequence>MSQAATTIQAIYTAINHRDIPQAIALVDEQCTYEDLNFSATFMGRAAVQGLFEESCQAVPEDLQFVIDDVTGDDRAVGVIWHVELSGMAFPNGRGVSFYRFSPESGKLIYARDCVEPTIKPGKIAFVIIRWVTPLLRYWLGRQISE</sequence>
<reference evidence="2" key="1">
    <citation type="submission" date="2020-11" db="EMBL/GenBank/DDBJ databases">
        <authorList>
            <person name="Konstantinou D."/>
            <person name="Gkelis S."/>
            <person name="Popin R."/>
            <person name="Fewer D."/>
            <person name="Sivonen K."/>
        </authorList>
    </citation>
    <scope>NUCLEOTIDE SEQUENCE</scope>
    <source>
        <strain evidence="2">TAU-MAC 1115</strain>
    </source>
</reference>
<dbReference type="EMBL" id="JADOES010000036">
    <property type="protein sequence ID" value="MBT9316975.1"/>
    <property type="molecule type" value="Genomic_DNA"/>
</dbReference>
<feature type="domain" description="SnoaL-like" evidence="1">
    <location>
        <begin position="8"/>
        <end position="108"/>
    </location>
</feature>
<dbReference type="PANTHER" id="PTHR33698">
    <property type="entry name" value="NUCLEAR TRANSPORT FACTOR 2 (NTF2)-LIKE PROTEIN"/>
    <property type="match status" value="1"/>
</dbReference>
<evidence type="ECO:0000259" key="1">
    <source>
        <dbReference type="Pfam" id="PF12680"/>
    </source>
</evidence>
<evidence type="ECO:0000313" key="2">
    <source>
        <dbReference type="EMBL" id="MBT9316975.1"/>
    </source>
</evidence>
<keyword evidence="3" id="KW-1185">Reference proteome</keyword>
<protein>
    <submittedName>
        <fullName evidence="2">Nuclear transport factor 2 family protein</fullName>
    </submittedName>
</protein>
<dbReference type="InterPro" id="IPR037401">
    <property type="entry name" value="SnoaL-like"/>
</dbReference>
<accession>A0A947GJG2</accession>
<dbReference type="SUPFAM" id="SSF54427">
    <property type="entry name" value="NTF2-like"/>
    <property type="match status" value="1"/>
</dbReference>
<gene>
    <name evidence="2" type="ORF">IXB50_16220</name>
</gene>
<reference evidence="2" key="2">
    <citation type="journal article" date="2021" name="Mar. Drugs">
        <title>Genome Reduction and Secondary Metabolism of the Marine Sponge-Associated Cyanobacterium Leptothoe.</title>
        <authorList>
            <person name="Konstantinou D."/>
            <person name="Popin R.V."/>
            <person name="Fewer D.P."/>
            <person name="Sivonen K."/>
            <person name="Gkelis S."/>
        </authorList>
    </citation>
    <scope>NUCLEOTIDE SEQUENCE</scope>
    <source>
        <strain evidence="2">TAU-MAC 1115</strain>
    </source>
</reference>
<dbReference type="InterPro" id="IPR032710">
    <property type="entry name" value="NTF2-like_dom_sf"/>
</dbReference>
<organism evidence="2 3">
    <name type="scientific">Leptothoe spongobia TAU-MAC 1115</name>
    <dbReference type="NCBI Taxonomy" id="1967444"/>
    <lineage>
        <taxon>Bacteria</taxon>
        <taxon>Bacillati</taxon>
        <taxon>Cyanobacteriota</taxon>
        <taxon>Cyanophyceae</taxon>
        <taxon>Nodosilineales</taxon>
        <taxon>Cymatolegaceae</taxon>
        <taxon>Leptothoe</taxon>
        <taxon>Leptothoe spongobia</taxon>
    </lineage>
</organism>
<dbReference type="Proteomes" id="UP000717364">
    <property type="component" value="Unassembled WGS sequence"/>
</dbReference>
<name>A0A947GJG2_9CYAN</name>
<comment type="caution">
    <text evidence="2">The sequence shown here is derived from an EMBL/GenBank/DDBJ whole genome shotgun (WGS) entry which is preliminary data.</text>
</comment>
<dbReference type="PANTHER" id="PTHR33698:SF3">
    <property type="entry name" value="OS09G0266000 PROTEIN"/>
    <property type="match status" value="1"/>
</dbReference>